<evidence type="ECO:0000256" key="1">
    <source>
        <dbReference type="ARBA" id="ARBA00022527"/>
    </source>
</evidence>
<evidence type="ECO:0000256" key="4">
    <source>
        <dbReference type="ARBA" id="ARBA00022777"/>
    </source>
</evidence>
<accession>A0A2B7YH74</accession>
<keyword evidence="5" id="KW-0067">ATP-binding</keyword>
<keyword evidence="1" id="KW-0723">Serine/threonine-protein kinase</keyword>
<dbReference type="GO" id="GO:0005634">
    <property type="term" value="C:nucleus"/>
    <property type="evidence" value="ECO:0007669"/>
    <property type="project" value="TreeGrafter"/>
</dbReference>
<dbReference type="GO" id="GO:0004674">
    <property type="term" value="F:protein serine/threonine kinase activity"/>
    <property type="evidence" value="ECO:0007669"/>
    <property type="project" value="UniProtKB-KW"/>
</dbReference>
<dbReference type="Proteomes" id="UP000224634">
    <property type="component" value="Unassembled WGS sequence"/>
</dbReference>
<dbReference type="InterPro" id="IPR051175">
    <property type="entry name" value="CLK_kinases"/>
</dbReference>
<keyword evidence="2" id="KW-0808">Transferase</keyword>
<dbReference type="Pfam" id="PF00069">
    <property type="entry name" value="Pkinase"/>
    <property type="match status" value="1"/>
</dbReference>
<dbReference type="PROSITE" id="PS50011">
    <property type="entry name" value="PROTEIN_KINASE_DOM"/>
    <property type="match status" value="1"/>
</dbReference>
<dbReference type="SMART" id="SM00220">
    <property type="entry name" value="S_TKc"/>
    <property type="match status" value="1"/>
</dbReference>
<evidence type="ECO:0000313" key="7">
    <source>
        <dbReference type="EMBL" id="PGH23434.1"/>
    </source>
</evidence>
<sequence length="333" mass="38154">MQLFLDLFHSKSIFVADFKCRAKEYTSLKVSVQIDNAEASPVLNEIKMLRRLKKFANKDHPGLDFNPQGNSVRTLQETFPNGMLPKILVKSLIHRLFFSVNWLHATCGVAHTDILPQNILMEIEDDTSLKDVEDQESRVPISTYHVKLSGHPILTDFGQMRLVEGCVNQDWWMSDLYRAPEVLLQLPWGFPVDIWSIGVMTLELLEGKNLFDPIDRIHSQYVLPLALAQYIGYLGPPPLEIIRQSPLFSTYFDAEGNWISEPPIPKTSLEDFVTTIPPGEEKGQFLRFIRKILTWDQEARATSNETIPDEWLMRPVEEMEIAEARACFSSTGY</sequence>
<dbReference type="SUPFAM" id="SSF56112">
    <property type="entry name" value="Protein kinase-like (PK-like)"/>
    <property type="match status" value="1"/>
</dbReference>
<reference evidence="7 8" key="1">
    <citation type="submission" date="2017-10" db="EMBL/GenBank/DDBJ databases">
        <title>Comparative genomics in systemic dimorphic fungi from Ajellomycetaceae.</title>
        <authorList>
            <person name="Munoz J.F."/>
            <person name="Mcewen J.G."/>
            <person name="Clay O.K."/>
            <person name="Cuomo C.A."/>
        </authorList>
    </citation>
    <scope>NUCLEOTIDE SEQUENCE [LARGE SCALE GENOMIC DNA]</scope>
    <source>
        <strain evidence="7 8">UAMH7299</strain>
    </source>
</reference>
<dbReference type="Gene3D" id="1.10.510.10">
    <property type="entry name" value="Transferase(Phosphotransferase) domain 1"/>
    <property type="match status" value="1"/>
</dbReference>
<dbReference type="EMBL" id="PDNA01000024">
    <property type="protein sequence ID" value="PGH23434.1"/>
    <property type="molecule type" value="Genomic_DNA"/>
</dbReference>
<evidence type="ECO:0000256" key="3">
    <source>
        <dbReference type="ARBA" id="ARBA00022741"/>
    </source>
</evidence>
<protein>
    <submittedName>
        <fullName evidence="7">CMGC protein kinase</fullName>
    </submittedName>
</protein>
<dbReference type="STRING" id="1447883.A0A2B7YH74"/>
<comment type="caution">
    <text evidence="7">The sequence shown here is derived from an EMBL/GenBank/DDBJ whole genome shotgun (WGS) entry which is preliminary data.</text>
</comment>
<dbReference type="PANTHER" id="PTHR45646:SF11">
    <property type="entry name" value="SERINE_THREONINE-PROTEIN KINASE DOA"/>
    <property type="match status" value="1"/>
</dbReference>
<dbReference type="GO" id="GO:0005524">
    <property type="term" value="F:ATP binding"/>
    <property type="evidence" value="ECO:0007669"/>
    <property type="project" value="UniProtKB-KW"/>
</dbReference>
<evidence type="ECO:0000313" key="8">
    <source>
        <dbReference type="Proteomes" id="UP000224634"/>
    </source>
</evidence>
<keyword evidence="8" id="KW-1185">Reference proteome</keyword>
<organism evidence="7 8">
    <name type="scientific">Polytolypa hystricis (strain UAMH7299)</name>
    <dbReference type="NCBI Taxonomy" id="1447883"/>
    <lineage>
        <taxon>Eukaryota</taxon>
        <taxon>Fungi</taxon>
        <taxon>Dikarya</taxon>
        <taxon>Ascomycota</taxon>
        <taxon>Pezizomycotina</taxon>
        <taxon>Eurotiomycetes</taxon>
        <taxon>Eurotiomycetidae</taxon>
        <taxon>Onygenales</taxon>
        <taxon>Onygenales incertae sedis</taxon>
        <taxon>Polytolypa</taxon>
    </lineage>
</organism>
<dbReference type="PANTHER" id="PTHR45646">
    <property type="entry name" value="SERINE/THREONINE-PROTEIN KINASE DOA-RELATED"/>
    <property type="match status" value="1"/>
</dbReference>
<dbReference type="Gene3D" id="3.30.200.20">
    <property type="entry name" value="Phosphorylase Kinase, domain 1"/>
    <property type="match status" value="1"/>
</dbReference>
<proteinExistence type="predicted"/>
<keyword evidence="4 7" id="KW-0418">Kinase</keyword>
<evidence type="ECO:0000256" key="5">
    <source>
        <dbReference type="ARBA" id="ARBA00022840"/>
    </source>
</evidence>
<dbReference type="InterPro" id="IPR011009">
    <property type="entry name" value="Kinase-like_dom_sf"/>
</dbReference>
<feature type="domain" description="Protein kinase" evidence="6">
    <location>
        <begin position="1"/>
        <end position="312"/>
    </location>
</feature>
<dbReference type="GO" id="GO:0043484">
    <property type="term" value="P:regulation of RNA splicing"/>
    <property type="evidence" value="ECO:0007669"/>
    <property type="project" value="TreeGrafter"/>
</dbReference>
<dbReference type="OrthoDB" id="5979581at2759"/>
<keyword evidence="3" id="KW-0547">Nucleotide-binding</keyword>
<evidence type="ECO:0000259" key="6">
    <source>
        <dbReference type="PROSITE" id="PS50011"/>
    </source>
</evidence>
<evidence type="ECO:0000256" key="2">
    <source>
        <dbReference type="ARBA" id="ARBA00022679"/>
    </source>
</evidence>
<dbReference type="AlphaFoldDB" id="A0A2B7YH74"/>
<name>A0A2B7YH74_POLH7</name>
<dbReference type="InterPro" id="IPR000719">
    <property type="entry name" value="Prot_kinase_dom"/>
</dbReference>
<gene>
    <name evidence="7" type="ORF">AJ80_02544</name>
</gene>